<protein>
    <submittedName>
        <fullName evidence="1">Uncharacterized protein</fullName>
    </submittedName>
</protein>
<sequence length="112" mass="12734">MVVPQGLADGWWHFGTTIIGAYIARWQDVSRGASTKPMYQRAAHPAMVCPSWSNFDQNFQQYLRRSRRSRGISTILKRQRQSCSGSQASQEVRGVLGLELYRSFHIAMPAQC</sequence>
<accession>A0A5M8PQU5</accession>
<dbReference type="AlphaFoldDB" id="A0A5M8PQU5"/>
<evidence type="ECO:0000313" key="2">
    <source>
        <dbReference type="Proteomes" id="UP000324767"/>
    </source>
</evidence>
<evidence type="ECO:0000313" key="1">
    <source>
        <dbReference type="EMBL" id="KAA6411339.1"/>
    </source>
</evidence>
<reference evidence="1 2" key="1">
    <citation type="submission" date="2019-09" db="EMBL/GenBank/DDBJ databases">
        <title>The hologenome of the rock-dwelling lichen Lasallia pustulata.</title>
        <authorList>
            <person name="Greshake Tzovaras B."/>
            <person name="Segers F."/>
            <person name="Bicker A."/>
            <person name="Dal Grande F."/>
            <person name="Otte J."/>
            <person name="Hankeln T."/>
            <person name="Schmitt I."/>
            <person name="Ebersberger I."/>
        </authorList>
    </citation>
    <scope>NUCLEOTIDE SEQUENCE [LARGE SCALE GENOMIC DNA]</scope>
    <source>
        <strain evidence="1">A1-1</strain>
    </source>
</reference>
<comment type="caution">
    <text evidence="1">The sequence shown here is derived from an EMBL/GenBank/DDBJ whole genome shotgun (WGS) entry which is preliminary data.</text>
</comment>
<name>A0A5M8PQU5_9LECA</name>
<gene>
    <name evidence="1" type="ORF">FRX48_04619</name>
</gene>
<dbReference type="EMBL" id="VXIT01000007">
    <property type="protein sequence ID" value="KAA6411339.1"/>
    <property type="molecule type" value="Genomic_DNA"/>
</dbReference>
<proteinExistence type="predicted"/>
<organism evidence="1 2">
    <name type="scientific">Lasallia pustulata</name>
    <dbReference type="NCBI Taxonomy" id="136370"/>
    <lineage>
        <taxon>Eukaryota</taxon>
        <taxon>Fungi</taxon>
        <taxon>Dikarya</taxon>
        <taxon>Ascomycota</taxon>
        <taxon>Pezizomycotina</taxon>
        <taxon>Lecanoromycetes</taxon>
        <taxon>OSLEUM clade</taxon>
        <taxon>Umbilicariomycetidae</taxon>
        <taxon>Umbilicariales</taxon>
        <taxon>Umbilicariaceae</taxon>
        <taxon>Lasallia</taxon>
    </lineage>
</organism>
<dbReference type="Proteomes" id="UP000324767">
    <property type="component" value="Unassembled WGS sequence"/>
</dbReference>